<dbReference type="Pfam" id="PF00589">
    <property type="entry name" value="Phage_integrase"/>
    <property type="match status" value="1"/>
</dbReference>
<dbReference type="InterPro" id="IPR013762">
    <property type="entry name" value="Integrase-like_cat_sf"/>
</dbReference>
<dbReference type="InterPro" id="IPR002104">
    <property type="entry name" value="Integrase_catalytic"/>
</dbReference>
<dbReference type="GO" id="GO:0003677">
    <property type="term" value="F:DNA binding"/>
    <property type="evidence" value="ECO:0007669"/>
    <property type="project" value="InterPro"/>
</dbReference>
<reference evidence="3" key="1">
    <citation type="submission" date="2020-10" db="EMBL/GenBank/DDBJ databases">
        <authorList>
            <person name="Gilroy R."/>
        </authorList>
    </citation>
    <scope>NUCLEOTIDE SEQUENCE</scope>
    <source>
        <strain evidence="3">ChiSxjej1B13-7041</strain>
    </source>
</reference>
<sequence>CHTLRHTFATRLVESGVNIKAVQEILGHSDISTTMDIYVDAKEDFKKEEIKKAKNIIKIS</sequence>
<keyword evidence="1" id="KW-0233">DNA recombination</keyword>
<dbReference type="EMBL" id="DVHU01000059">
    <property type="protein sequence ID" value="HIR92987.1"/>
    <property type="molecule type" value="Genomic_DNA"/>
</dbReference>
<name>A0A9D1EJ94_9FIRM</name>
<reference evidence="3" key="2">
    <citation type="journal article" date="2021" name="PeerJ">
        <title>Extensive microbial diversity within the chicken gut microbiome revealed by metagenomics and culture.</title>
        <authorList>
            <person name="Gilroy R."/>
            <person name="Ravi A."/>
            <person name="Getino M."/>
            <person name="Pursley I."/>
            <person name="Horton D.L."/>
            <person name="Alikhan N.F."/>
            <person name="Baker D."/>
            <person name="Gharbi K."/>
            <person name="Hall N."/>
            <person name="Watson M."/>
            <person name="Adriaenssens E.M."/>
            <person name="Foster-Nyarko E."/>
            <person name="Jarju S."/>
            <person name="Secka A."/>
            <person name="Antonio M."/>
            <person name="Oren A."/>
            <person name="Chaudhuri R.R."/>
            <person name="La Ragione R."/>
            <person name="Hildebrand F."/>
            <person name="Pallen M.J."/>
        </authorList>
    </citation>
    <scope>NUCLEOTIDE SEQUENCE</scope>
    <source>
        <strain evidence="3">ChiSxjej1B13-7041</strain>
    </source>
</reference>
<evidence type="ECO:0000256" key="1">
    <source>
        <dbReference type="ARBA" id="ARBA00023172"/>
    </source>
</evidence>
<comment type="caution">
    <text evidence="3">The sequence shown here is derived from an EMBL/GenBank/DDBJ whole genome shotgun (WGS) entry which is preliminary data.</text>
</comment>
<proteinExistence type="predicted"/>
<dbReference type="Proteomes" id="UP000886841">
    <property type="component" value="Unassembled WGS sequence"/>
</dbReference>
<dbReference type="InterPro" id="IPR011010">
    <property type="entry name" value="DNA_brk_join_enz"/>
</dbReference>
<feature type="non-terminal residue" evidence="3">
    <location>
        <position position="1"/>
    </location>
</feature>
<protein>
    <submittedName>
        <fullName evidence="3">Tyrosine-type recombinase/integrase</fullName>
    </submittedName>
</protein>
<accession>A0A9D1EJ94</accession>
<evidence type="ECO:0000259" key="2">
    <source>
        <dbReference type="PROSITE" id="PS51898"/>
    </source>
</evidence>
<organism evidence="3 4">
    <name type="scientific">Candidatus Egerieimonas intestinavium</name>
    <dbReference type="NCBI Taxonomy" id="2840777"/>
    <lineage>
        <taxon>Bacteria</taxon>
        <taxon>Bacillati</taxon>
        <taxon>Bacillota</taxon>
        <taxon>Clostridia</taxon>
        <taxon>Lachnospirales</taxon>
        <taxon>Lachnospiraceae</taxon>
        <taxon>Lachnospiraceae incertae sedis</taxon>
        <taxon>Candidatus Egerieimonas</taxon>
    </lineage>
</organism>
<evidence type="ECO:0000313" key="4">
    <source>
        <dbReference type="Proteomes" id="UP000886841"/>
    </source>
</evidence>
<dbReference type="SUPFAM" id="SSF56349">
    <property type="entry name" value="DNA breaking-rejoining enzymes"/>
    <property type="match status" value="1"/>
</dbReference>
<dbReference type="AlphaFoldDB" id="A0A9D1EJ94"/>
<dbReference type="PROSITE" id="PS51898">
    <property type="entry name" value="TYR_RECOMBINASE"/>
    <property type="match status" value="1"/>
</dbReference>
<dbReference type="GO" id="GO:0006310">
    <property type="term" value="P:DNA recombination"/>
    <property type="evidence" value="ECO:0007669"/>
    <property type="project" value="UniProtKB-KW"/>
</dbReference>
<evidence type="ECO:0000313" key="3">
    <source>
        <dbReference type="EMBL" id="HIR92987.1"/>
    </source>
</evidence>
<dbReference type="Gene3D" id="1.10.443.10">
    <property type="entry name" value="Intergrase catalytic core"/>
    <property type="match status" value="1"/>
</dbReference>
<dbReference type="GO" id="GO:0015074">
    <property type="term" value="P:DNA integration"/>
    <property type="evidence" value="ECO:0007669"/>
    <property type="project" value="InterPro"/>
</dbReference>
<feature type="domain" description="Tyr recombinase" evidence="2">
    <location>
        <begin position="1"/>
        <end position="51"/>
    </location>
</feature>
<gene>
    <name evidence="3" type="ORF">IAB98_06175</name>
</gene>